<dbReference type="EC" id="2.9.1.2" evidence="5 18"/>
<proteinExistence type="inferred from homology"/>
<evidence type="ECO:0000256" key="6">
    <source>
        <dbReference type="ARBA" id="ARBA00021963"/>
    </source>
</evidence>
<feature type="compositionally biased region" description="Polar residues" evidence="21">
    <location>
        <begin position="530"/>
        <end position="542"/>
    </location>
</feature>
<comment type="function">
    <text evidence="2 18">Converts O-phosphoseryl-tRNA(Sec) to selenocysteinyl-tRNA(Sec) required for selenoprotein biosynthesis.</text>
</comment>
<feature type="binding site" evidence="19">
    <location>
        <position position="460"/>
    </location>
    <ligand>
        <name>tRNA</name>
        <dbReference type="ChEBI" id="CHEBI:17843"/>
    </ligand>
</feature>
<evidence type="ECO:0000256" key="8">
    <source>
        <dbReference type="ARBA" id="ARBA00022679"/>
    </source>
</evidence>
<dbReference type="InterPro" id="IPR015424">
    <property type="entry name" value="PyrdxlP-dep_Trfase"/>
</dbReference>
<keyword evidence="7 18" id="KW-0820">tRNA-binding</keyword>
<dbReference type="UniPathway" id="UPA00906">
    <property type="reaction ID" value="UER00898"/>
</dbReference>
<keyword evidence="22" id="KW-0472">Membrane</keyword>
<dbReference type="GO" id="GO:0001514">
    <property type="term" value="P:selenocysteine incorporation"/>
    <property type="evidence" value="ECO:0007669"/>
    <property type="project" value="TreeGrafter"/>
</dbReference>
<evidence type="ECO:0000256" key="11">
    <source>
        <dbReference type="ARBA" id="ARBA00022917"/>
    </source>
</evidence>
<evidence type="ECO:0000256" key="3">
    <source>
        <dbReference type="ARBA" id="ARBA00004822"/>
    </source>
</evidence>
<dbReference type="GO" id="GO:0000049">
    <property type="term" value="F:tRNA binding"/>
    <property type="evidence" value="ECO:0007669"/>
    <property type="project" value="UniProtKB-UniRule"/>
</dbReference>
<dbReference type="Gene3D" id="3.40.640.10">
    <property type="entry name" value="Type I PLP-dependent aspartate aminotransferase-like (Major domain)"/>
    <property type="match status" value="2"/>
</dbReference>
<dbReference type="Pfam" id="PF05889">
    <property type="entry name" value="SepSecS"/>
    <property type="match status" value="3"/>
</dbReference>
<keyword evidence="8 18" id="KW-0808">Transferase</keyword>
<dbReference type="GO" id="GO:0098621">
    <property type="term" value="F:O-phosphoseryl-tRNA(Sec) selenium transferase activity"/>
    <property type="evidence" value="ECO:0007669"/>
    <property type="project" value="UniProtKB-EC"/>
</dbReference>
<evidence type="ECO:0000256" key="1">
    <source>
        <dbReference type="ARBA" id="ARBA00001933"/>
    </source>
</evidence>
<evidence type="ECO:0000256" key="16">
    <source>
        <dbReference type="ARBA" id="ARBA00032693"/>
    </source>
</evidence>
<sequence length="570" mass="63024">MNNQAFSLAERLIPSTYVQQGLNAKKSRENLIRHFIEHRKWPEEGWDDATIEAFLSDLSQMDSNNFPSNCSVGEREARIVSNIVARRHFRMGHGIGRSGDLEEVQPKAAGSSLMYKLTNSLVLEVIRYMVHQYPVIYFFIFLSGSFCFISIKRHLIRIFSLTGVKSIAGCFLSPMATGMSLVLCMLTLKQDRPRAKYVLWPRIDQKSSFKSIITAGLEPIVIEMQIIGDELKTDMQRLEAQMAALGESVACVLTTTSCFAPRACDSVDAIAALCSQYNIPHLVNNAYGNIVGFSPRISRYIPIETILLNVLHYIAKSLQSTRCMHLIQEASRKGRVDAFVQSTDKNFLVPVGGAIIGSFDKNLLDRISKMYPGRASASSVMDVMITLLSLGMAGYKQLIAQRKEMYSYLKEELGKLATRHGERLLDTKGNPISMAMTLQCLSHQHDNKQVTMLGSMLFLRNVSGTRVITTTDSKHIVSHKFEGWGAHNSNYRVPYLTAAAALGMKRSDVDAFIQRLDKALTKVRRRSAPVTPTASLAGSSINGDAGGTGGPGESSTASTSRASSKDSLRK</sequence>
<comment type="similarity">
    <text evidence="4 18">Belongs to the SepSecS family.</text>
</comment>
<protein>
    <recommendedName>
        <fullName evidence="6 18">O-phosphoseryl-tRNA(Sec) selenium transferase</fullName>
        <ecNumber evidence="5 18">2.9.1.2</ecNumber>
    </recommendedName>
    <alternativeName>
        <fullName evidence="14 18">Selenocysteine synthase</fullName>
    </alternativeName>
    <alternativeName>
        <fullName evidence="15 18">Selenocysteinyl-tRNA(Sec) synthase</fullName>
    </alternativeName>
    <alternativeName>
        <fullName evidence="16 18">Sep-tRNA:Sec-tRNA synthase</fullName>
    </alternativeName>
</protein>
<dbReference type="PANTHER" id="PTHR12944">
    <property type="entry name" value="SOLUBLE LIVER ANTIGEN/LIVER PANCREAS ANTIGEN"/>
    <property type="match status" value="1"/>
</dbReference>
<dbReference type="SUPFAM" id="SSF53383">
    <property type="entry name" value="PLP-dependent transferases"/>
    <property type="match status" value="1"/>
</dbReference>
<feature type="transmembrane region" description="Helical" evidence="22">
    <location>
        <begin position="133"/>
        <end position="151"/>
    </location>
</feature>
<dbReference type="InterPro" id="IPR019872">
    <property type="entry name" value="Sec-tRNA_Se_transferase"/>
</dbReference>
<feature type="transmembrane region" description="Helical" evidence="22">
    <location>
        <begin position="166"/>
        <end position="188"/>
    </location>
</feature>
<keyword evidence="18" id="KW-0963">Cytoplasm</keyword>
<feature type="binding site" evidence="19">
    <location>
        <position position="332"/>
    </location>
    <ligand>
        <name>tRNA</name>
        <dbReference type="ChEBI" id="CHEBI:17843"/>
    </ligand>
</feature>
<dbReference type="PIRSF" id="PIRSF017689">
    <property type="entry name" value="SepSecS"/>
    <property type="match status" value="1"/>
</dbReference>
<evidence type="ECO:0000256" key="7">
    <source>
        <dbReference type="ARBA" id="ARBA00022555"/>
    </source>
</evidence>
<evidence type="ECO:0000256" key="18">
    <source>
        <dbReference type="PIRNR" id="PIRNR017689"/>
    </source>
</evidence>
<dbReference type="NCBIfam" id="TIGR03531">
    <property type="entry name" value="selenium_SpcS"/>
    <property type="match status" value="1"/>
</dbReference>
<evidence type="ECO:0000256" key="10">
    <source>
        <dbReference type="ARBA" id="ARBA00022898"/>
    </source>
</evidence>
<reference evidence="23 24" key="1">
    <citation type="submission" date="2016-03" db="EMBL/GenBank/DDBJ databases">
        <title>Trachymyrmex septentrionalis WGS genome.</title>
        <authorList>
            <person name="Nygaard S."/>
            <person name="Hu H."/>
            <person name="Boomsma J."/>
            <person name="Zhang G."/>
        </authorList>
    </citation>
    <scope>NUCLEOTIDE SEQUENCE [LARGE SCALE GENOMIC DNA]</scope>
    <source>
        <strain evidence="23">Tsep2-gDNA-1</strain>
        <tissue evidence="23">Whole body</tissue>
    </source>
</reference>
<feature type="binding site" evidence="19">
    <location>
        <position position="97"/>
    </location>
    <ligand>
        <name>substrate</name>
    </ligand>
</feature>
<accession>A0A195F517</accession>
<evidence type="ECO:0000313" key="24">
    <source>
        <dbReference type="Proteomes" id="UP000078541"/>
    </source>
</evidence>
<feature type="modified residue" description="N6-(pyridoxal phosphate)lysine" evidence="20">
    <location>
        <position position="345"/>
    </location>
</feature>
<dbReference type="AlphaFoldDB" id="A0A195F517"/>
<keyword evidence="11 18" id="KW-0648">Protein biosynthesis</keyword>
<organism evidence="23 24">
    <name type="scientific">Trachymyrmex septentrionalis</name>
    <dbReference type="NCBI Taxonomy" id="34720"/>
    <lineage>
        <taxon>Eukaryota</taxon>
        <taxon>Metazoa</taxon>
        <taxon>Ecdysozoa</taxon>
        <taxon>Arthropoda</taxon>
        <taxon>Hexapoda</taxon>
        <taxon>Insecta</taxon>
        <taxon>Pterygota</taxon>
        <taxon>Neoptera</taxon>
        <taxon>Endopterygota</taxon>
        <taxon>Hymenoptera</taxon>
        <taxon>Apocrita</taxon>
        <taxon>Aculeata</taxon>
        <taxon>Formicoidea</taxon>
        <taxon>Formicidae</taxon>
        <taxon>Myrmicinae</taxon>
        <taxon>Trachymyrmex</taxon>
    </lineage>
</organism>
<keyword evidence="24" id="KW-1185">Reference proteome</keyword>
<evidence type="ECO:0000256" key="19">
    <source>
        <dbReference type="PIRSR" id="PIRSR017689-1"/>
    </source>
</evidence>
<evidence type="ECO:0000256" key="21">
    <source>
        <dbReference type="SAM" id="MobiDB-lite"/>
    </source>
</evidence>
<evidence type="ECO:0000256" key="9">
    <source>
        <dbReference type="ARBA" id="ARBA00022884"/>
    </source>
</evidence>
<dbReference type="STRING" id="34720.A0A195F517"/>
<dbReference type="PANTHER" id="PTHR12944:SF2">
    <property type="entry name" value="O-PHOSPHOSERYL-TRNA(SEC) SELENIUM TRANSFERASE"/>
    <property type="match status" value="1"/>
</dbReference>
<comment type="catalytic activity">
    <reaction evidence="17 18">
        <text>O-phospho-L-seryl-tRNA(Sec) + selenophosphate + H2O = L-selenocysteinyl-tRNA(Sec) + 2 phosphate</text>
        <dbReference type="Rhea" id="RHEA:25041"/>
        <dbReference type="Rhea" id="RHEA-COMP:9743"/>
        <dbReference type="Rhea" id="RHEA-COMP:9947"/>
        <dbReference type="ChEBI" id="CHEBI:15377"/>
        <dbReference type="ChEBI" id="CHEBI:16144"/>
        <dbReference type="ChEBI" id="CHEBI:43474"/>
        <dbReference type="ChEBI" id="CHEBI:78551"/>
        <dbReference type="ChEBI" id="CHEBI:78573"/>
        <dbReference type="EC" id="2.9.1.2"/>
    </reaction>
</comment>
<evidence type="ECO:0000313" key="23">
    <source>
        <dbReference type="EMBL" id="KYN35553.1"/>
    </source>
</evidence>
<keyword evidence="12 18" id="KW-0711">Selenium</keyword>
<keyword evidence="22" id="KW-1133">Transmembrane helix</keyword>
<dbReference type="InterPro" id="IPR015421">
    <property type="entry name" value="PyrdxlP-dep_Trfase_major"/>
</dbReference>
<feature type="region of interest" description="Disordered" evidence="21">
    <location>
        <begin position="524"/>
        <end position="570"/>
    </location>
</feature>
<name>A0A195F517_9HYME</name>
<dbReference type="Proteomes" id="UP000078541">
    <property type="component" value="Unassembled WGS sequence"/>
</dbReference>
<evidence type="ECO:0000256" key="20">
    <source>
        <dbReference type="PIRSR" id="PIRSR017689-50"/>
    </source>
</evidence>
<feature type="binding site" evidence="19">
    <location>
        <position position="98"/>
    </location>
    <ligand>
        <name>substrate</name>
    </ligand>
</feature>
<comment type="pathway">
    <text evidence="3 18">Aminoacyl-tRNA biosynthesis; selenocysteinyl-tRNA(Sec) biosynthesis; selenocysteinyl-tRNA(Sec) from L-seryl-tRNA(Sec) (archaeal/eukaryal route): step 2/2.</text>
</comment>
<evidence type="ECO:0000256" key="17">
    <source>
        <dbReference type="ARBA" id="ARBA00048808"/>
    </source>
</evidence>
<comment type="subunit">
    <text evidence="13">Homotetramer formed by a catalytic dimer and a non-catalytic dimer serving as a binding platform that orients tRNASec for catalysis. Each tetramer binds the CCA ends of two tRNAs which point to the active sites of the catalytic dimer.</text>
</comment>
<evidence type="ECO:0000256" key="12">
    <source>
        <dbReference type="ARBA" id="ARBA00023266"/>
    </source>
</evidence>
<keyword evidence="10 18" id="KW-0663">Pyridoxal phosphate</keyword>
<comment type="cofactor">
    <cofactor evidence="1 18 20">
        <name>pyridoxal 5'-phosphate</name>
        <dbReference type="ChEBI" id="CHEBI:597326"/>
    </cofactor>
</comment>
<evidence type="ECO:0000256" key="14">
    <source>
        <dbReference type="ARBA" id="ARBA00030669"/>
    </source>
</evidence>
<feature type="binding site" evidence="19">
    <location>
        <position position="105"/>
    </location>
    <ligand>
        <name>substrate</name>
    </ligand>
</feature>
<keyword evidence="22" id="KW-0812">Transmembrane</keyword>
<feature type="binding site" evidence="19">
    <location>
        <position position="374"/>
    </location>
    <ligand>
        <name>substrate</name>
    </ligand>
</feature>
<feature type="binding site" evidence="19">
    <location>
        <position position="75"/>
    </location>
    <ligand>
        <name>pyridoxal 5'-phosphate</name>
        <dbReference type="ChEBI" id="CHEBI:597326"/>
    </ligand>
</feature>
<keyword evidence="9 18" id="KW-0694">RNA-binding</keyword>
<comment type="subcellular location">
    <subcellularLocation>
        <location evidence="18">Cytoplasm</location>
    </subcellularLocation>
</comment>
<evidence type="ECO:0000256" key="5">
    <source>
        <dbReference type="ARBA" id="ARBA00012464"/>
    </source>
</evidence>
<dbReference type="GO" id="GO:0005737">
    <property type="term" value="C:cytoplasm"/>
    <property type="evidence" value="ECO:0007669"/>
    <property type="project" value="UniProtKB-SubCell"/>
</dbReference>
<gene>
    <name evidence="23" type="ORF">ALC56_10110</name>
</gene>
<evidence type="ECO:0000256" key="22">
    <source>
        <dbReference type="SAM" id="Phobius"/>
    </source>
</evidence>
<dbReference type="GO" id="GO:0001717">
    <property type="term" value="P:conversion of seryl-tRNAsec to selenocys-tRNAsec"/>
    <property type="evidence" value="ECO:0007669"/>
    <property type="project" value="UniProtKB-UniRule"/>
</dbReference>
<feature type="site" description="May act as a substrate filter by repelling compounds with a negatively charged alpha-carboxylate" evidence="20">
    <location>
        <position position="74"/>
    </location>
</feature>
<evidence type="ECO:0000256" key="13">
    <source>
        <dbReference type="ARBA" id="ARBA00026053"/>
    </source>
</evidence>
<feature type="binding site" evidence="19">
    <location>
        <position position="525"/>
    </location>
    <ligand>
        <name>tRNA</name>
        <dbReference type="ChEBI" id="CHEBI:17843"/>
    </ligand>
</feature>
<dbReference type="InterPro" id="IPR008829">
    <property type="entry name" value="SepSecS/SepCysS"/>
</dbReference>
<evidence type="ECO:0000256" key="4">
    <source>
        <dbReference type="ARBA" id="ARBA00007037"/>
    </source>
</evidence>
<evidence type="ECO:0000256" key="15">
    <source>
        <dbReference type="ARBA" id="ARBA00032048"/>
    </source>
</evidence>
<evidence type="ECO:0000256" key="2">
    <source>
        <dbReference type="ARBA" id="ARBA00002552"/>
    </source>
</evidence>
<dbReference type="EMBL" id="KQ981805">
    <property type="protein sequence ID" value="KYN35553.1"/>
    <property type="molecule type" value="Genomic_DNA"/>
</dbReference>